<gene>
    <name evidence="7" type="ORF">ON753_01340</name>
</gene>
<feature type="transmembrane region" description="Helical" evidence="5">
    <location>
        <begin position="176"/>
        <end position="199"/>
    </location>
</feature>
<keyword evidence="8" id="KW-1185">Reference proteome</keyword>
<keyword evidence="3 5" id="KW-1133">Transmembrane helix</keyword>
<protein>
    <submittedName>
        <fullName evidence="7">ABC transporter transmembrane domain-containing protein</fullName>
    </submittedName>
</protein>
<dbReference type="Pfam" id="PF00664">
    <property type="entry name" value="ABC_membrane"/>
    <property type="match status" value="1"/>
</dbReference>
<keyword evidence="4 5" id="KW-0472">Membrane</keyword>
<evidence type="ECO:0000256" key="4">
    <source>
        <dbReference type="ARBA" id="ARBA00023136"/>
    </source>
</evidence>
<feature type="domain" description="ABC transmembrane type-1" evidence="6">
    <location>
        <begin position="45"/>
        <end position="309"/>
    </location>
</feature>
<evidence type="ECO:0000256" key="5">
    <source>
        <dbReference type="SAM" id="Phobius"/>
    </source>
</evidence>
<evidence type="ECO:0000313" key="8">
    <source>
        <dbReference type="Proteomes" id="UP001300261"/>
    </source>
</evidence>
<accession>A0ABT3QVV7</accession>
<keyword evidence="2 5" id="KW-0812">Transmembrane</keyword>
<feature type="transmembrane region" description="Helical" evidence="5">
    <location>
        <begin position="41"/>
        <end position="58"/>
    </location>
</feature>
<dbReference type="SUPFAM" id="SSF90123">
    <property type="entry name" value="ABC transporter transmembrane region"/>
    <property type="match status" value="1"/>
</dbReference>
<evidence type="ECO:0000256" key="3">
    <source>
        <dbReference type="ARBA" id="ARBA00022989"/>
    </source>
</evidence>
<dbReference type="EMBL" id="JAPEVI010000001">
    <property type="protein sequence ID" value="MCX2721056.1"/>
    <property type="molecule type" value="Genomic_DNA"/>
</dbReference>
<dbReference type="RefSeq" id="WP_265960752.1">
    <property type="nucleotide sequence ID" value="NZ_JAPEVI010000001.1"/>
</dbReference>
<evidence type="ECO:0000259" key="6">
    <source>
        <dbReference type="PROSITE" id="PS50929"/>
    </source>
</evidence>
<dbReference type="Proteomes" id="UP001300261">
    <property type="component" value="Unassembled WGS sequence"/>
</dbReference>
<dbReference type="InterPro" id="IPR011527">
    <property type="entry name" value="ABC1_TM_dom"/>
</dbReference>
<dbReference type="PROSITE" id="PS50929">
    <property type="entry name" value="ABC_TM1F"/>
    <property type="match status" value="1"/>
</dbReference>
<evidence type="ECO:0000256" key="2">
    <source>
        <dbReference type="ARBA" id="ARBA00022692"/>
    </source>
</evidence>
<proteinExistence type="predicted"/>
<dbReference type="InterPro" id="IPR036640">
    <property type="entry name" value="ABC1_TM_sf"/>
</dbReference>
<organism evidence="7 8">
    <name type="scientific">Roseibium salinum</name>
    <dbReference type="NCBI Taxonomy" id="1604349"/>
    <lineage>
        <taxon>Bacteria</taxon>
        <taxon>Pseudomonadati</taxon>
        <taxon>Pseudomonadota</taxon>
        <taxon>Alphaproteobacteria</taxon>
        <taxon>Hyphomicrobiales</taxon>
        <taxon>Stappiaceae</taxon>
        <taxon>Roseibium</taxon>
    </lineage>
</organism>
<comment type="caution">
    <text evidence="7">The sequence shown here is derived from an EMBL/GenBank/DDBJ whole genome shotgun (WGS) entry which is preliminary data.</text>
</comment>
<reference evidence="7 8" key="1">
    <citation type="journal article" date="2016" name="Int. J. Syst. Evol. Microbiol.">
        <title>Labrenzia salina sp. nov., isolated from the rhizosphere of the halophyte Arthrocnemum macrostachyum.</title>
        <authorList>
            <person name="Camacho M."/>
            <person name="Redondo-Gomez S."/>
            <person name="Rodriguez-Llorente I."/>
            <person name="Rohde M."/>
            <person name="Sproer C."/>
            <person name="Schumann P."/>
            <person name="Klenk H.P."/>
            <person name="Montero-Calasanz M.D.C."/>
        </authorList>
    </citation>
    <scope>NUCLEOTIDE SEQUENCE [LARGE SCALE GENOMIC DNA]</scope>
    <source>
        <strain evidence="7 8">DSM 29163</strain>
    </source>
</reference>
<sequence length="329" mass="36377">MTNYALLAEFYSSALPPVRERPLRTMPKSLYAYVGKVSARQQLRLCLLTVLVFPLTLVPLELQRRIVNGAIEGQNMDLLVRLGALYLAVVTVQGILKFVRNFYLDRVAEGVTRLLRKRIAHSDGFNSDPDEGTRQAIMSAEAEKVGGFVAEAIAFPLRQAGVMLSVAGYMLVVEPLIAAVAFAFLVPAMIVVALSQPILNRLSEKKIMTVRELGECVLHDERDEAGAEADPLIGRIYGLRLRFAAIKHATKGLNNLMNHLGPLSVLMVGGWLVIQGQTEIGTIVAFMSGYERMTGPARELLNFYRRLAMMRVQYRLIHNVSGSFDSGTT</sequence>
<evidence type="ECO:0000256" key="1">
    <source>
        <dbReference type="ARBA" id="ARBA00004651"/>
    </source>
</evidence>
<dbReference type="Gene3D" id="1.20.1560.10">
    <property type="entry name" value="ABC transporter type 1, transmembrane domain"/>
    <property type="match status" value="2"/>
</dbReference>
<comment type="subcellular location">
    <subcellularLocation>
        <location evidence="1">Cell membrane</location>
        <topology evidence="1">Multi-pass membrane protein</topology>
    </subcellularLocation>
</comment>
<name>A0ABT3QVV7_9HYPH</name>
<feature type="transmembrane region" description="Helical" evidence="5">
    <location>
        <begin position="78"/>
        <end position="96"/>
    </location>
</feature>
<evidence type="ECO:0000313" key="7">
    <source>
        <dbReference type="EMBL" id="MCX2721056.1"/>
    </source>
</evidence>